<keyword evidence="3" id="KW-1185">Reference proteome</keyword>
<evidence type="ECO:0000256" key="1">
    <source>
        <dbReference type="ARBA" id="ARBA00023125"/>
    </source>
</evidence>
<evidence type="ECO:0000313" key="2">
    <source>
        <dbReference type="EMBL" id="KAF2290838.1"/>
    </source>
</evidence>
<dbReference type="EMBL" id="JAAGAX010000015">
    <property type="protein sequence ID" value="KAF2290838.1"/>
    <property type="molecule type" value="Genomic_DNA"/>
</dbReference>
<keyword evidence="1" id="KW-0238">DNA-binding</keyword>
<comment type="caution">
    <text evidence="2">The sequence shown here is derived from an EMBL/GenBank/DDBJ whole genome shotgun (WGS) entry which is preliminary data.</text>
</comment>
<reference evidence="2 3" key="1">
    <citation type="journal article" date="2020" name="Mol. Plant">
        <title>The Chromosome-Based Rubber Tree Genome Provides New Insights into Spurge Genome Evolution and Rubber Biosynthesis.</title>
        <authorList>
            <person name="Liu J."/>
            <person name="Shi C."/>
            <person name="Shi C.C."/>
            <person name="Li W."/>
            <person name="Zhang Q.J."/>
            <person name="Zhang Y."/>
            <person name="Li K."/>
            <person name="Lu H.F."/>
            <person name="Shi C."/>
            <person name="Zhu S.T."/>
            <person name="Xiao Z.Y."/>
            <person name="Nan H."/>
            <person name="Yue Y."/>
            <person name="Zhu X.G."/>
            <person name="Wu Y."/>
            <person name="Hong X.N."/>
            <person name="Fan G.Y."/>
            <person name="Tong Y."/>
            <person name="Zhang D."/>
            <person name="Mao C.L."/>
            <person name="Liu Y.L."/>
            <person name="Hao S.J."/>
            <person name="Liu W.Q."/>
            <person name="Lv M.Q."/>
            <person name="Zhang H.B."/>
            <person name="Liu Y."/>
            <person name="Hu-Tang G.R."/>
            <person name="Wang J.P."/>
            <person name="Wang J.H."/>
            <person name="Sun Y.H."/>
            <person name="Ni S.B."/>
            <person name="Chen W.B."/>
            <person name="Zhang X.C."/>
            <person name="Jiao Y.N."/>
            <person name="Eichler E.E."/>
            <person name="Li G.H."/>
            <person name="Liu X."/>
            <person name="Gao L.Z."/>
        </authorList>
    </citation>
    <scope>NUCLEOTIDE SEQUENCE [LARGE SCALE GENOMIC DNA]</scope>
    <source>
        <strain evidence="3">cv. GT1</strain>
        <tissue evidence="2">Leaf</tissue>
    </source>
</reference>
<accession>A0A6A6KSB0</accession>
<evidence type="ECO:0000313" key="3">
    <source>
        <dbReference type="Proteomes" id="UP000467840"/>
    </source>
</evidence>
<dbReference type="Proteomes" id="UP000467840">
    <property type="component" value="Chromosome 2"/>
</dbReference>
<organism evidence="2 3">
    <name type="scientific">Hevea brasiliensis</name>
    <name type="common">Para rubber tree</name>
    <name type="synonym">Siphonia brasiliensis</name>
    <dbReference type="NCBI Taxonomy" id="3981"/>
    <lineage>
        <taxon>Eukaryota</taxon>
        <taxon>Viridiplantae</taxon>
        <taxon>Streptophyta</taxon>
        <taxon>Embryophyta</taxon>
        <taxon>Tracheophyta</taxon>
        <taxon>Spermatophyta</taxon>
        <taxon>Magnoliopsida</taxon>
        <taxon>eudicotyledons</taxon>
        <taxon>Gunneridae</taxon>
        <taxon>Pentapetalae</taxon>
        <taxon>rosids</taxon>
        <taxon>fabids</taxon>
        <taxon>Malpighiales</taxon>
        <taxon>Euphorbiaceae</taxon>
        <taxon>Crotonoideae</taxon>
        <taxon>Micrandreae</taxon>
        <taxon>Hevea</taxon>
    </lineage>
</organism>
<dbReference type="PANTHER" id="PTHR33400">
    <property type="entry name" value="ZINC FINGER CCCH DOMAIN-CONTAINING PROTEIN 6-RELATED"/>
    <property type="match status" value="1"/>
</dbReference>
<name>A0A6A6KSB0_HEVBR</name>
<sequence>MRSFFESFEKGIISHPRIEWKCPPKLVMCHNWHVAAGEESREAEAQKREMEVLEAVFLRPSAIPHSPSISLAIEGEYYDDSHTPIIPLTPIEEEAVADLPSDLSSPLNTLL</sequence>
<proteinExistence type="predicted"/>
<dbReference type="GO" id="GO:0003677">
    <property type="term" value="F:DNA binding"/>
    <property type="evidence" value="ECO:0007669"/>
    <property type="project" value="UniProtKB-KW"/>
</dbReference>
<gene>
    <name evidence="2" type="ORF">GH714_015750</name>
</gene>
<protein>
    <submittedName>
        <fullName evidence="2">Uncharacterized protein</fullName>
    </submittedName>
</protein>
<dbReference type="AlphaFoldDB" id="A0A6A6KSB0"/>
<dbReference type="PANTHER" id="PTHR33400:SF9">
    <property type="entry name" value="C3H1-TYPE DOMAIN-CONTAINING PROTEIN"/>
    <property type="match status" value="1"/>
</dbReference>